<dbReference type="OrthoDB" id="9801369at2"/>
<dbReference type="Proteomes" id="UP000052258">
    <property type="component" value="Unassembled WGS sequence"/>
</dbReference>
<dbReference type="SUPFAM" id="SSF48371">
    <property type="entry name" value="ARM repeat"/>
    <property type="match status" value="1"/>
</dbReference>
<dbReference type="PATRIC" id="fig|1430899.3.peg.1997"/>
<evidence type="ECO:0000313" key="1">
    <source>
        <dbReference type="EMBL" id="KMT58738.1"/>
    </source>
</evidence>
<reference evidence="1 2" key="1">
    <citation type="journal article" date="2015" name="Genome Biol. Evol.">
        <title>Comparative Genomics of Listeria Sensu Lato: Genus-Wide Differences in Evolutionary Dynamics and the Progressive Gain of Complex, Potentially Pathogenicity-Related Traits through Lateral Gene Transfer.</title>
        <authorList>
            <person name="Chiara M."/>
            <person name="Caruso M."/>
            <person name="D'Erchia A.M."/>
            <person name="Manzari C."/>
            <person name="Fraccalvieri R."/>
            <person name="Goffredo E."/>
            <person name="Latorre L."/>
            <person name="Miccolupo A."/>
            <person name="Padalino I."/>
            <person name="Santagada G."/>
            <person name="Chiocco D."/>
            <person name="Pesole G."/>
            <person name="Horner D.S."/>
            <person name="Parisi A."/>
        </authorList>
    </citation>
    <scope>NUCLEOTIDE SEQUENCE [LARGE SCALE GENOMIC DNA]</scope>
    <source>
        <strain evidence="1 2">1991</strain>
    </source>
</reference>
<keyword evidence="2" id="KW-1185">Reference proteome</keyword>
<dbReference type="RefSeq" id="WP_007472262.1">
    <property type="nucleotide sequence ID" value="NZ_KQ130617.1"/>
</dbReference>
<dbReference type="InterPro" id="IPR016024">
    <property type="entry name" value="ARM-type_fold"/>
</dbReference>
<dbReference type="InterPro" id="IPR014825">
    <property type="entry name" value="DNA_alkylation"/>
</dbReference>
<sequence>MNLTAIMTELSELGTEQTKKTLLRHDVNEPLFGVKIGDMKKQLVKKVKAADLSLELFETGNYDAQYLAGLTADPKKITKSELLHWAEIANSKSIREAIVASLAAETPYAIELANFWIHERNEKFESTGWSCYANYLSIAPNEEINQDEVLLLLEKVEQTIHNAKNGVRYTMNNFVIATGTYYPPLLQKAEAVAKKIGTVYVDMGDTACKVPVASSYIEKAVQMDRVGKKRKRAIC</sequence>
<name>A0A0J8GD76_9LIST</name>
<gene>
    <name evidence="1" type="ORF">X560_1954</name>
</gene>
<organism evidence="1 2">
    <name type="scientific">Listeria fleischmannii 1991</name>
    <dbReference type="NCBI Taxonomy" id="1430899"/>
    <lineage>
        <taxon>Bacteria</taxon>
        <taxon>Bacillati</taxon>
        <taxon>Bacillota</taxon>
        <taxon>Bacilli</taxon>
        <taxon>Bacillales</taxon>
        <taxon>Listeriaceae</taxon>
        <taxon>Listeria</taxon>
    </lineage>
</organism>
<dbReference type="PANTHER" id="PTHR41291:SF1">
    <property type="entry name" value="DNA ALKYLATION REPAIR PROTEIN"/>
    <property type="match status" value="1"/>
</dbReference>
<accession>A0A0J8GD76</accession>
<proteinExistence type="predicted"/>
<dbReference type="Pfam" id="PF08713">
    <property type="entry name" value="DNA_alkylation"/>
    <property type="match status" value="1"/>
</dbReference>
<comment type="caution">
    <text evidence="1">The sequence shown here is derived from an EMBL/GenBank/DDBJ whole genome shotgun (WGS) entry which is preliminary data.</text>
</comment>
<evidence type="ECO:0000313" key="2">
    <source>
        <dbReference type="Proteomes" id="UP000052258"/>
    </source>
</evidence>
<protein>
    <recommendedName>
        <fullName evidence="3">DNA alkylation repair enzyme</fullName>
    </recommendedName>
</protein>
<dbReference type="EMBL" id="AZHO01000024">
    <property type="protein sequence ID" value="KMT58738.1"/>
    <property type="molecule type" value="Genomic_DNA"/>
</dbReference>
<dbReference type="AlphaFoldDB" id="A0A0J8GD76"/>
<dbReference type="PANTHER" id="PTHR41291">
    <property type="entry name" value="DNA ALKYLATION REPAIR PROTEIN"/>
    <property type="match status" value="1"/>
</dbReference>
<evidence type="ECO:0008006" key="3">
    <source>
        <dbReference type="Google" id="ProtNLM"/>
    </source>
</evidence>